<evidence type="ECO:0000313" key="2">
    <source>
        <dbReference type="Proteomes" id="UP000036202"/>
    </source>
</evidence>
<dbReference type="OrthoDB" id="2112405at2"/>
<keyword evidence="2" id="KW-1185">Reference proteome</keyword>
<name>A0A0H4KZJ3_9BACI</name>
<dbReference type="PATRIC" id="fig|135735.6.peg.3769"/>
<evidence type="ECO:0008006" key="3">
    <source>
        <dbReference type="Google" id="ProtNLM"/>
    </source>
</evidence>
<reference evidence="2" key="2">
    <citation type="submission" date="2015-06" db="EMBL/GenBank/DDBJ databases">
        <title>Genome Sequence of Bacillus endophyticus and Analysis of its Companion Mechanism in the Ketogulonigenium vulgare-Bacillus strain Consortium.</title>
        <authorList>
            <person name="Jia N."/>
            <person name="Du J."/>
            <person name="Ding M.-Z."/>
            <person name="Gao F."/>
            <person name="Yuan Y.-J."/>
        </authorList>
    </citation>
    <scope>NUCLEOTIDE SEQUENCE [LARGE SCALE GENOMIC DNA]</scope>
    <source>
        <strain evidence="2">Hbe603</strain>
    </source>
</reference>
<proteinExistence type="predicted"/>
<dbReference type="EMBL" id="CP011974">
    <property type="protein sequence ID" value="AKO93748.1"/>
    <property type="molecule type" value="Genomic_DNA"/>
</dbReference>
<organism evidence="1 2">
    <name type="scientific">Priestia filamentosa</name>
    <dbReference type="NCBI Taxonomy" id="1402861"/>
    <lineage>
        <taxon>Bacteria</taxon>
        <taxon>Bacillati</taxon>
        <taxon>Bacillota</taxon>
        <taxon>Bacilli</taxon>
        <taxon>Bacillales</taxon>
        <taxon>Bacillaceae</taxon>
        <taxon>Priestia</taxon>
    </lineage>
</organism>
<sequence length="74" mass="8700">MLRLLQQSSESKKPLEIIYMADNGSITQRSIIVYEINATKVKAWCLLRHEKRTFKIDNILSSAFKERKRYGLAR</sequence>
<reference evidence="1 2" key="1">
    <citation type="journal article" date="2015" name="PLoS ONE">
        <title>Genome Sequence of Bacillus endophyticus and Analysis of Its Companion Mechanism in the Ketogulonigenium vulgare-Bacillus Strain Consortium.</title>
        <authorList>
            <person name="Jia N."/>
            <person name="Du J."/>
            <person name="Ding M.Z."/>
            <person name="Gao F."/>
            <person name="Yuan Y.J."/>
        </authorList>
    </citation>
    <scope>NUCLEOTIDE SEQUENCE [LARGE SCALE GENOMIC DNA]</scope>
    <source>
        <strain evidence="1 2">Hbe603</strain>
    </source>
</reference>
<protein>
    <recommendedName>
        <fullName evidence="3">WYL domain-containing protein</fullName>
    </recommendedName>
</protein>
<dbReference type="AlphaFoldDB" id="A0A0H4KZJ3"/>
<gene>
    <name evidence="1" type="ORF">BEH_17715</name>
</gene>
<dbReference type="KEGG" id="beo:BEH_17715"/>
<dbReference type="PROSITE" id="PS52050">
    <property type="entry name" value="WYL"/>
    <property type="match status" value="1"/>
</dbReference>
<dbReference type="Proteomes" id="UP000036202">
    <property type="component" value="Chromosome"/>
</dbReference>
<accession>A0A0H4KZJ3</accession>
<evidence type="ECO:0000313" key="1">
    <source>
        <dbReference type="EMBL" id="AKO93748.1"/>
    </source>
</evidence>
<dbReference type="RefSeq" id="WP_019391913.1">
    <property type="nucleotide sequence ID" value="NZ_ALIM01000014.1"/>
</dbReference>